<keyword evidence="4" id="KW-0274">FAD</keyword>
<dbReference type="Pfam" id="PF01266">
    <property type="entry name" value="DAO"/>
    <property type="match status" value="1"/>
</dbReference>
<feature type="domain" description="FAD dependent oxidoreductase" evidence="6">
    <location>
        <begin position="14"/>
        <end position="216"/>
    </location>
</feature>
<dbReference type="RefSeq" id="WP_247246139.1">
    <property type="nucleotide sequence ID" value="NZ_JALJRA010000026.1"/>
</dbReference>
<sequence>MIVSDRAAPLPTADVCVVGAGPVGLALALRLEELGLSVLILESGPSGSRATSTEFLAGNHAHPRASTYRGIGGTSALWGGRCVPFDDLDFEEREHVPHSGWPIPHASLSTHYPAAAKFLQAGQGDLPSVTELAGEAFTLDAVERWSRTPVIAPVYEQRLTRSQSITVLTNASVIGVALGEDGRVDALRLDDGREVVTPHEVVFAAGGLEIARLLLGMQRDHPALFGGLEGPLGRFYQGHLTGYLAVAHLNDEQTIADMSLVVDANGYLYRRRLQPAPEHQKSERLLNIVFWLDAISISDPSHGSGSLSLLYLLAKASGTYRWLSRGLAPRSGPRRKGEFLRHLRNIRSQDASAARMIGMLRQIWKDGERGMLTNPSGRFLLRYHAEQAPNPVSRVQLKGEPGEALTLEVDYRVQDADILSVLHAHHLLDQWLRAKGYGKLDYLQPEEERFRSVLAQAFDGYHQIGLARMASDPKDGVVDTNCRIYRISNLYLAGACVFPTGGHANPTLPAVALALRLAEHLAEVRQKRVSREPDARPRGLAGA</sequence>
<dbReference type="InterPro" id="IPR051473">
    <property type="entry name" value="P2Ox-like"/>
</dbReference>
<evidence type="ECO:0000256" key="2">
    <source>
        <dbReference type="ARBA" id="ARBA00010790"/>
    </source>
</evidence>
<dbReference type="InterPro" id="IPR006076">
    <property type="entry name" value="FAD-dep_OxRdtase"/>
</dbReference>
<proteinExistence type="inferred from homology"/>
<evidence type="ECO:0000256" key="4">
    <source>
        <dbReference type="ARBA" id="ARBA00022827"/>
    </source>
</evidence>
<gene>
    <name evidence="8" type="ORF">ABID21_004589</name>
</gene>
<evidence type="ECO:0000313" key="9">
    <source>
        <dbReference type="Proteomes" id="UP001549031"/>
    </source>
</evidence>
<dbReference type="SUPFAM" id="SSF51905">
    <property type="entry name" value="FAD/NAD(P)-binding domain"/>
    <property type="match status" value="1"/>
</dbReference>
<accession>A0ABV2HD31</accession>
<evidence type="ECO:0000259" key="7">
    <source>
        <dbReference type="Pfam" id="PF05199"/>
    </source>
</evidence>
<keyword evidence="3" id="KW-0285">Flavoprotein</keyword>
<comment type="caution">
    <text evidence="8">The sequence shown here is derived from an EMBL/GenBank/DDBJ whole genome shotgun (WGS) entry which is preliminary data.</text>
</comment>
<comment type="similarity">
    <text evidence="2">Belongs to the GMC oxidoreductase family.</text>
</comment>
<reference evidence="8 9" key="1">
    <citation type="submission" date="2024-06" db="EMBL/GenBank/DDBJ databases">
        <title>Genomic Encyclopedia of Type Strains, Phase IV (KMG-IV): sequencing the most valuable type-strain genomes for metagenomic binning, comparative biology and taxonomic classification.</title>
        <authorList>
            <person name="Goeker M."/>
        </authorList>
    </citation>
    <scope>NUCLEOTIDE SEQUENCE [LARGE SCALE GENOMIC DNA]</scope>
    <source>
        <strain evidence="8 9">DSM 105042</strain>
    </source>
</reference>
<comment type="cofactor">
    <cofactor evidence="1">
        <name>FAD</name>
        <dbReference type="ChEBI" id="CHEBI:57692"/>
    </cofactor>
</comment>
<evidence type="ECO:0000313" key="8">
    <source>
        <dbReference type="EMBL" id="MET3588453.1"/>
    </source>
</evidence>
<evidence type="ECO:0000256" key="5">
    <source>
        <dbReference type="ARBA" id="ARBA00023002"/>
    </source>
</evidence>
<evidence type="ECO:0000259" key="6">
    <source>
        <dbReference type="Pfam" id="PF01266"/>
    </source>
</evidence>
<dbReference type="PANTHER" id="PTHR42784">
    <property type="entry name" value="PYRANOSE 2-OXIDASE"/>
    <property type="match status" value="1"/>
</dbReference>
<keyword evidence="9" id="KW-1185">Reference proteome</keyword>
<dbReference type="InterPro" id="IPR036188">
    <property type="entry name" value="FAD/NAD-bd_sf"/>
</dbReference>
<keyword evidence="5" id="KW-0560">Oxidoreductase</keyword>
<dbReference type="Proteomes" id="UP001549031">
    <property type="component" value="Unassembled WGS sequence"/>
</dbReference>
<organism evidence="8 9">
    <name type="scientific">Pseudorhizobium tarimense</name>
    <dbReference type="NCBI Taxonomy" id="1079109"/>
    <lineage>
        <taxon>Bacteria</taxon>
        <taxon>Pseudomonadati</taxon>
        <taxon>Pseudomonadota</taxon>
        <taxon>Alphaproteobacteria</taxon>
        <taxon>Hyphomicrobiales</taxon>
        <taxon>Rhizobiaceae</taxon>
        <taxon>Rhizobium/Agrobacterium group</taxon>
        <taxon>Pseudorhizobium</taxon>
    </lineage>
</organism>
<protein>
    <recommendedName>
        <fullName evidence="10">Choline dehydrogenase</fullName>
    </recommendedName>
</protein>
<evidence type="ECO:0000256" key="1">
    <source>
        <dbReference type="ARBA" id="ARBA00001974"/>
    </source>
</evidence>
<dbReference type="PANTHER" id="PTHR42784:SF1">
    <property type="entry name" value="PYRANOSE 2-OXIDASE"/>
    <property type="match status" value="1"/>
</dbReference>
<dbReference type="Gene3D" id="3.50.50.60">
    <property type="entry name" value="FAD/NAD(P)-binding domain"/>
    <property type="match status" value="2"/>
</dbReference>
<dbReference type="InterPro" id="IPR007867">
    <property type="entry name" value="GMC_OxRtase_C"/>
</dbReference>
<dbReference type="EMBL" id="JBEPLJ010000025">
    <property type="protein sequence ID" value="MET3588453.1"/>
    <property type="molecule type" value="Genomic_DNA"/>
</dbReference>
<name>A0ABV2HD31_9HYPH</name>
<dbReference type="PRINTS" id="PR00411">
    <property type="entry name" value="PNDRDTASEI"/>
</dbReference>
<evidence type="ECO:0008006" key="10">
    <source>
        <dbReference type="Google" id="ProtNLM"/>
    </source>
</evidence>
<dbReference type="Pfam" id="PF05199">
    <property type="entry name" value="GMC_oxred_C"/>
    <property type="match status" value="1"/>
</dbReference>
<feature type="domain" description="Glucose-methanol-choline oxidoreductase C-terminal" evidence="7">
    <location>
        <begin position="389"/>
        <end position="514"/>
    </location>
</feature>
<evidence type="ECO:0000256" key="3">
    <source>
        <dbReference type="ARBA" id="ARBA00022630"/>
    </source>
</evidence>